<proteinExistence type="predicted"/>
<dbReference type="AlphaFoldDB" id="A0A9P4NMD2"/>
<gene>
    <name evidence="2" type="ORF">EJ08DRAFT_699618</name>
</gene>
<evidence type="ECO:0000256" key="1">
    <source>
        <dbReference type="SAM" id="MobiDB-lite"/>
    </source>
</evidence>
<evidence type="ECO:0000313" key="3">
    <source>
        <dbReference type="Proteomes" id="UP000800235"/>
    </source>
</evidence>
<dbReference type="EMBL" id="MU007060">
    <property type="protein sequence ID" value="KAF2427392.1"/>
    <property type="molecule type" value="Genomic_DNA"/>
</dbReference>
<name>A0A9P4NMD2_9PEZI</name>
<reference evidence="2" key="1">
    <citation type="journal article" date="2020" name="Stud. Mycol.">
        <title>101 Dothideomycetes genomes: a test case for predicting lifestyles and emergence of pathogens.</title>
        <authorList>
            <person name="Haridas S."/>
            <person name="Albert R."/>
            <person name="Binder M."/>
            <person name="Bloem J."/>
            <person name="Labutti K."/>
            <person name="Salamov A."/>
            <person name="Andreopoulos B."/>
            <person name="Baker S."/>
            <person name="Barry K."/>
            <person name="Bills G."/>
            <person name="Bluhm B."/>
            <person name="Cannon C."/>
            <person name="Castanera R."/>
            <person name="Culley D."/>
            <person name="Daum C."/>
            <person name="Ezra D."/>
            <person name="Gonzalez J."/>
            <person name="Henrissat B."/>
            <person name="Kuo A."/>
            <person name="Liang C."/>
            <person name="Lipzen A."/>
            <person name="Lutzoni F."/>
            <person name="Magnuson J."/>
            <person name="Mondo S."/>
            <person name="Nolan M."/>
            <person name="Ohm R."/>
            <person name="Pangilinan J."/>
            <person name="Park H.-J."/>
            <person name="Ramirez L."/>
            <person name="Alfaro M."/>
            <person name="Sun H."/>
            <person name="Tritt A."/>
            <person name="Yoshinaga Y."/>
            <person name="Zwiers L.-H."/>
            <person name="Turgeon B."/>
            <person name="Goodwin S."/>
            <person name="Spatafora J."/>
            <person name="Crous P."/>
            <person name="Grigoriev I."/>
        </authorList>
    </citation>
    <scope>NUCLEOTIDE SEQUENCE</scope>
    <source>
        <strain evidence="2">CBS 130266</strain>
    </source>
</reference>
<dbReference type="OrthoDB" id="3872369at2759"/>
<evidence type="ECO:0000313" key="2">
    <source>
        <dbReference type="EMBL" id="KAF2427392.1"/>
    </source>
</evidence>
<comment type="caution">
    <text evidence="2">The sequence shown here is derived from an EMBL/GenBank/DDBJ whole genome shotgun (WGS) entry which is preliminary data.</text>
</comment>
<organism evidence="2 3">
    <name type="scientific">Tothia fuscella</name>
    <dbReference type="NCBI Taxonomy" id="1048955"/>
    <lineage>
        <taxon>Eukaryota</taxon>
        <taxon>Fungi</taxon>
        <taxon>Dikarya</taxon>
        <taxon>Ascomycota</taxon>
        <taxon>Pezizomycotina</taxon>
        <taxon>Dothideomycetes</taxon>
        <taxon>Pleosporomycetidae</taxon>
        <taxon>Venturiales</taxon>
        <taxon>Cylindrosympodiaceae</taxon>
        <taxon>Tothia</taxon>
    </lineage>
</organism>
<sequence length="412" mass="45365">MIPKTIHRILQARTRFLSKRQTSSSGGLDIEGILTGLGNGLGATFGLQWGATTKSTKPPNSTVPEIQDTKSKFSDIDSVRRKIRYGPYRIPPTSENNLESQILQIRGMSNTFKRNARKPCKGECTILGVVADMEWADGTLMKTQDGILLNSGPKVVDANCGMTRVENMFMDGNEKTTNGFALPNSTVKLGYSLTPENSFILTTELMNLEDKEKWAWVTLTFEYLDGPHHDYKQGKTVWMTIGPPIGACGRTLNNPFGASNLTWTQQPKSERFIEHSQPWTSLQDGLILSSGGHMHDGGVNTMIFHNKEKICDFLPHYSFTKKTNSTSAAGGHGQGDMRKRQMGGAALDGSNAEVVHIERQDPCTFPNGIPIKKGDTAHLAVDYDFKKYPGMKNKKGELDEVMGIVGMLVAFG</sequence>
<keyword evidence="3" id="KW-1185">Reference proteome</keyword>
<protein>
    <submittedName>
        <fullName evidence="2">Uncharacterized protein</fullName>
    </submittedName>
</protein>
<accession>A0A9P4NMD2</accession>
<feature type="region of interest" description="Disordered" evidence="1">
    <location>
        <begin position="324"/>
        <end position="345"/>
    </location>
</feature>
<dbReference type="Proteomes" id="UP000800235">
    <property type="component" value="Unassembled WGS sequence"/>
</dbReference>